<sequence length="1252" mass="135178">MTKFVVRWSKWLSIVLVSLMLLVAIGLSVILFTPSGLKLVIWAAEKSLPQLSVESYSGAIFSRFTLNQLRFKDETLNLDISARSMTLGLDASCLIEPSICVDELTLDGVKFSMPLVPSHSDAPSDPKTGHGANIHSPIPLSVKRLALSDVDLDILGYQAQIGSFVSGLTFVGERLSIDKTSLNSTKLTLVEEESSAGSPNKTSTSRQHEIELPEIVLPLQIELARLDVNDFVLVQDTPVVVNHLGVEAQAIGSKITIPMMQLDTPELEGRLTGAVTLVGGYPIILDLETTIKQPVAKGQTLKLTASGSIADLTLNAELGGLVKGNIKAFLQPLTTDMSFDVSVTKTEAQWPLLGQGDYFVSVGRLNAKGSLDGYNIDLTSAISGKAVPDTQLNILGKGDLNQVELQTLSVKTLDGEISGKVMANWQAAINWSADLLLRDIQPGLQWQEAEGKVSGHLMTTGSLTDQGGWQVILPKLDIDGVVRGYPLNLDGQFSVSDKVGSGELKLITSGLALSHGPNFVKAKGIIDQKADVQVKVSFPDMSLSVPNLHGDVQGDIALKGSVEAPVIDLKLNASDVGWGEETNAQDVELKGELSPLSKLSADIKLSVLGVKYQNYYIDHVLLNAEGDEQKHTLNLDLKSNIASTKFTVQGAIERTPELVWKGVLDEMFIASKQGMWTLEQPTQVEFSAQSQQAFVAAHCWEQSGSSICLDKDMIAGKSGEAQVSITNLDFEQLNTFLPSKTELEGDLNLFAMANWAPDTPPQITLDLDMAQGMVKDHNSHPIQLGWEQVSVKAGLKDNTLSADWLIDLSDNGNFSGTAKVANVIDDNKLLDGNIQLQDLRLDFLDAFLGDYSQFKSTLNTKLSFTGPVMQPEVKGQFLLDDIFIKGEITPVEVNSGKVEINFFGYGASLSAAINTPDGQLQASGDANWRDLKNWQTKMRVFADELMVNLPPMVKVKVIPDMTISASPKQARIDGTVSLPWGRIVVEELPPSAIGVSKDQVILNNRLKPKDSDTKMPFSVQTNVNISIGEDFKLSAFGLEGDLSGNLNVAQRDKGPFVTGEVNIIDGSYRSFGQDLIIQQGKILMNGPVDQPFVQITAIRNPDNTQKGYTAGIKVVGPVDEPTVTIFSEPSLPQANALSYLLRGQDIDGESGGNTVTSTLIGLSLAKSGRVVGEIGEAFGVQDLQLDTAGSGDDSQVTVSGYVLPGLQVKYGVGIFDSVGEFTVRYRLMQDLYVEAISGLDSAVDLLYQFEFN</sequence>
<proteinExistence type="predicted"/>
<protein>
    <submittedName>
        <fullName evidence="7">Translocation/assembly module TamB</fullName>
    </submittedName>
</protein>
<dbReference type="AlphaFoldDB" id="A0A3R9EFJ9"/>
<name>A0A3R9EFJ9_9VIBR</name>
<dbReference type="PANTHER" id="PTHR36985:SF1">
    <property type="entry name" value="TRANSLOCATION AND ASSEMBLY MODULE SUBUNIT TAMB"/>
    <property type="match status" value="1"/>
</dbReference>
<dbReference type="GO" id="GO:0009306">
    <property type="term" value="P:protein secretion"/>
    <property type="evidence" value="ECO:0007669"/>
    <property type="project" value="InterPro"/>
</dbReference>
<feature type="domain" description="Translocation and assembly module TamB C-terminal" evidence="6">
    <location>
        <begin position="916"/>
        <end position="1251"/>
    </location>
</feature>
<evidence type="ECO:0000256" key="4">
    <source>
        <dbReference type="ARBA" id="ARBA00023136"/>
    </source>
</evidence>
<keyword evidence="2 5" id="KW-0812">Transmembrane</keyword>
<keyword evidence="4 5" id="KW-0472">Membrane</keyword>
<evidence type="ECO:0000259" key="6">
    <source>
        <dbReference type="Pfam" id="PF04357"/>
    </source>
</evidence>
<evidence type="ECO:0000313" key="7">
    <source>
        <dbReference type="EMBL" id="RSD32692.1"/>
    </source>
</evidence>
<comment type="caution">
    <text evidence="7">The sequence shown here is derived from an EMBL/GenBank/DDBJ whole genome shotgun (WGS) entry which is preliminary data.</text>
</comment>
<accession>A0A3R9EFJ9</accession>
<dbReference type="GO" id="GO:0005886">
    <property type="term" value="C:plasma membrane"/>
    <property type="evidence" value="ECO:0007669"/>
    <property type="project" value="InterPro"/>
</dbReference>
<reference evidence="7 8" key="1">
    <citation type="submission" date="2018-12" db="EMBL/GenBank/DDBJ databases">
        <title>Genomic taxonomy of the Vibrionaceae family.</title>
        <authorList>
            <person name="Gomez-Gil B."/>
            <person name="Enciso-Ibarra K."/>
        </authorList>
    </citation>
    <scope>NUCLEOTIDE SEQUENCE [LARGE SCALE GENOMIC DNA]</scope>
    <source>
        <strain evidence="7 8">CAIM 594</strain>
    </source>
</reference>
<evidence type="ECO:0000256" key="3">
    <source>
        <dbReference type="ARBA" id="ARBA00022989"/>
    </source>
</evidence>
<dbReference type="Pfam" id="PF04357">
    <property type="entry name" value="TamB"/>
    <property type="match status" value="1"/>
</dbReference>
<evidence type="ECO:0000256" key="2">
    <source>
        <dbReference type="ARBA" id="ARBA00022692"/>
    </source>
</evidence>
<dbReference type="RefSeq" id="WP_125319650.1">
    <property type="nucleotide sequence ID" value="NZ_AP024889.1"/>
</dbReference>
<keyword evidence="8" id="KW-1185">Reference proteome</keyword>
<evidence type="ECO:0000256" key="1">
    <source>
        <dbReference type="ARBA" id="ARBA00004167"/>
    </source>
</evidence>
<dbReference type="InterPro" id="IPR007452">
    <property type="entry name" value="TamB_C"/>
</dbReference>
<keyword evidence="3 5" id="KW-1133">Transmembrane helix</keyword>
<feature type="transmembrane region" description="Helical" evidence="5">
    <location>
        <begin position="12"/>
        <end position="32"/>
    </location>
</feature>
<dbReference type="GO" id="GO:0097347">
    <property type="term" value="C:TAM protein secretion complex"/>
    <property type="evidence" value="ECO:0007669"/>
    <property type="project" value="TreeGrafter"/>
</dbReference>
<dbReference type="PANTHER" id="PTHR36985">
    <property type="entry name" value="TRANSLOCATION AND ASSEMBLY MODULE SUBUNIT TAMB"/>
    <property type="match status" value="1"/>
</dbReference>
<dbReference type="EMBL" id="RSFA01000005">
    <property type="protein sequence ID" value="RSD32692.1"/>
    <property type="molecule type" value="Genomic_DNA"/>
</dbReference>
<organism evidence="7 8">
    <name type="scientific">Vibrio pectenicida</name>
    <dbReference type="NCBI Taxonomy" id="62763"/>
    <lineage>
        <taxon>Bacteria</taxon>
        <taxon>Pseudomonadati</taxon>
        <taxon>Pseudomonadota</taxon>
        <taxon>Gammaproteobacteria</taxon>
        <taxon>Vibrionales</taxon>
        <taxon>Vibrionaceae</taxon>
        <taxon>Vibrio</taxon>
    </lineage>
</organism>
<evidence type="ECO:0000313" key="8">
    <source>
        <dbReference type="Proteomes" id="UP000269041"/>
    </source>
</evidence>
<dbReference type="OrthoDB" id="5555605at2"/>
<evidence type="ECO:0000256" key="5">
    <source>
        <dbReference type="SAM" id="Phobius"/>
    </source>
</evidence>
<gene>
    <name evidence="7" type="ORF">EJA03_02435</name>
</gene>
<comment type="subcellular location">
    <subcellularLocation>
        <location evidence="1">Membrane</location>
        <topology evidence="1">Single-pass membrane protein</topology>
    </subcellularLocation>
</comment>
<dbReference type="Proteomes" id="UP000269041">
    <property type="component" value="Unassembled WGS sequence"/>
</dbReference>